<feature type="region of interest" description="Disordered" evidence="1">
    <location>
        <begin position="1"/>
        <end position="28"/>
    </location>
</feature>
<reference evidence="3" key="1">
    <citation type="submission" date="2023-07" db="EMBL/GenBank/DDBJ databases">
        <title>Whole genome shotgun sequence of Streptomyces spororaveus NBRC 15456.</title>
        <authorList>
            <person name="Komaki H."/>
            <person name="Tamura T."/>
        </authorList>
    </citation>
    <scope>NUCLEOTIDE SEQUENCE [LARGE SCALE GENOMIC DNA]</scope>
    <source>
        <strain evidence="3">NBRC 15456</strain>
    </source>
</reference>
<proteinExistence type="predicted"/>
<name>A0ABQ3T254_9ACTN</name>
<comment type="caution">
    <text evidence="2">The sequence shown here is derived from an EMBL/GenBank/DDBJ whole genome shotgun (WGS) entry which is preliminary data.</text>
</comment>
<protein>
    <submittedName>
        <fullName evidence="2">Uncharacterized protein</fullName>
    </submittedName>
</protein>
<accession>A0ABQ3T254</accession>
<dbReference type="RefSeq" id="WP_202197107.1">
    <property type="nucleotide sequence ID" value="NZ_BAAATO010000053.1"/>
</dbReference>
<gene>
    <name evidence="2" type="ORF">Sspor_00290</name>
</gene>
<evidence type="ECO:0000313" key="3">
    <source>
        <dbReference type="Proteomes" id="UP000608522"/>
    </source>
</evidence>
<dbReference type="EMBL" id="BNED01000001">
    <property type="protein sequence ID" value="GHI74468.1"/>
    <property type="molecule type" value="Genomic_DNA"/>
</dbReference>
<organism evidence="2 3">
    <name type="scientific">Streptomyces spororaveus</name>
    <dbReference type="NCBI Taxonomy" id="284039"/>
    <lineage>
        <taxon>Bacteria</taxon>
        <taxon>Bacillati</taxon>
        <taxon>Actinomycetota</taxon>
        <taxon>Actinomycetes</taxon>
        <taxon>Kitasatosporales</taxon>
        <taxon>Streptomycetaceae</taxon>
        <taxon>Streptomyces</taxon>
    </lineage>
</organism>
<sequence>MPTGETKPSRNRGVEIDPADTEPAGSLVRAERNVPVEQGGPVPAARERIDLVRVDVGELDFATKVTRSPARTR</sequence>
<dbReference type="Proteomes" id="UP000608522">
    <property type="component" value="Unassembled WGS sequence"/>
</dbReference>
<keyword evidence="3" id="KW-1185">Reference proteome</keyword>
<evidence type="ECO:0000313" key="2">
    <source>
        <dbReference type="EMBL" id="GHI74468.1"/>
    </source>
</evidence>
<evidence type="ECO:0000256" key="1">
    <source>
        <dbReference type="SAM" id="MobiDB-lite"/>
    </source>
</evidence>